<name>A0AAD7ERW7_9AGAR</name>
<dbReference type="AlphaFoldDB" id="A0AAD7ERW7"/>
<accession>A0AAD7ERW7</accession>
<dbReference type="Proteomes" id="UP001218218">
    <property type="component" value="Unassembled WGS sequence"/>
</dbReference>
<protein>
    <submittedName>
        <fullName evidence="1">Uncharacterized protein</fullName>
    </submittedName>
</protein>
<comment type="caution">
    <text evidence="1">The sequence shown here is derived from an EMBL/GenBank/DDBJ whole genome shotgun (WGS) entry which is preliminary data.</text>
</comment>
<evidence type="ECO:0000313" key="2">
    <source>
        <dbReference type="Proteomes" id="UP001218218"/>
    </source>
</evidence>
<gene>
    <name evidence="1" type="ORF">DFH08DRAFT_809849</name>
</gene>
<organism evidence="1 2">
    <name type="scientific">Mycena albidolilacea</name>
    <dbReference type="NCBI Taxonomy" id="1033008"/>
    <lineage>
        <taxon>Eukaryota</taxon>
        <taxon>Fungi</taxon>
        <taxon>Dikarya</taxon>
        <taxon>Basidiomycota</taxon>
        <taxon>Agaricomycotina</taxon>
        <taxon>Agaricomycetes</taxon>
        <taxon>Agaricomycetidae</taxon>
        <taxon>Agaricales</taxon>
        <taxon>Marasmiineae</taxon>
        <taxon>Mycenaceae</taxon>
        <taxon>Mycena</taxon>
    </lineage>
</organism>
<reference evidence="1" key="1">
    <citation type="submission" date="2023-03" db="EMBL/GenBank/DDBJ databases">
        <title>Massive genome expansion in bonnet fungi (Mycena s.s.) driven by repeated elements and novel gene families across ecological guilds.</title>
        <authorList>
            <consortium name="Lawrence Berkeley National Laboratory"/>
            <person name="Harder C.B."/>
            <person name="Miyauchi S."/>
            <person name="Viragh M."/>
            <person name="Kuo A."/>
            <person name="Thoen E."/>
            <person name="Andreopoulos B."/>
            <person name="Lu D."/>
            <person name="Skrede I."/>
            <person name="Drula E."/>
            <person name="Henrissat B."/>
            <person name="Morin E."/>
            <person name="Kohler A."/>
            <person name="Barry K."/>
            <person name="LaButti K."/>
            <person name="Morin E."/>
            <person name="Salamov A."/>
            <person name="Lipzen A."/>
            <person name="Mereny Z."/>
            <person name="Hegedus B."/>
            <person name="Baldrian P."/>
            <person name="Stursova M."/>
            <person name="Weitz H."/>
            <person name="Taylor A."/>
            <person name="Grigoriev I.V."/>
            <person name="Nagy L.G."/>
            <person name="Martin F."/>
            <person name="Kauserud H."/>
        </authorList>
    </citation>
    <scope>NUCLEOTIDE SEQUENCE</scope>
    <source>
        <strain evidence="1">CBHHK002</strain>
    </source>
</reference>
<evidence type="ECO:0000313" key="1">
    <source>
        <dbReference type="EMBL" id="KAJ7347114.1"/>
    </source>
</evidence>
<proteinExistence type="predicted"/>
<sequence>MAPLKSVCGLDLPLGDNFDFAAWRKIPKDMDIPNDMMLQERNQYNYDAEMHNRASISTTRAYELSLKQGFSTTAKDVGAKLRAYYGYEQDEMQKMVDDPELCTHVLAPIPPTLYAFILDTRRAKTKAEEAKKEAEKQAKDKPSKLAGTMIMSNVTHVNALTRSPVSIPPLFLAALKYKMHPSIFWFSDERLRFATEHPGKLPTKKNTSIASGNDKSLLDCAAMEKIWGSDDTCDGVSVLGWVESFGNFLDALKELCAPPTNENPFSYALEMKKHYDFFRALKDFEKDFTIWYPIEKELRNAILNNTAFDTAHWISEVGGVVMAWKAIPAQRAWI</sequence>
<keyword evidence="2" id="KW-1185">Reference proteome</keyword>
<dbReference type="EMBL" id="JARIHO010000020">
    <property type="protein sequence ID" value="KAJ7347114.1"/>
    <property type="molecule type" value="Genomic_DNA"/>
</dbReference>